<geneLocation type="plasmid" evidence="2">
    <name>patcfbp7129b</name>
</geneLocation>
<proteinExistence type="predicted"/>
<sequence>MSGQDAVRGFAVQTLICLLNALETGATQWRFVTIEPDIAGDKVDILWAFENDSLAKQVKSSKNQIGRAAVEAWCLELSQSRSANRYQLMLAGPIAAAVLDDAPFHGVEVPTPTSMDTLALIDQAVTKLDRYLLAKAFPPIPLPMREAMVSLVSARLIDGSIRAEKVSREVFDGWLQEWILMAYPSAVEQRLSANCDILWSSLQLAGPMSLGNQAYEIVLPLQVINGGLTVAVVEWFLLRVHHKDRQMLYRPEMRLPADGGSVDDLRLGAVPFAEFAVNPGTGEAVRVLFTSIERTGFDTGLWPDGTHELELWVKYAAVPDPRKVKTVSAHISVDHRVVLGSRQTRTIRLSSLDSFLETL</sequence>
<dbReference type="AlphaFoldDB" id="A0A4D7Z6C3"/>
<gene>
    <name evidence="1" type="ORF">CFBP7129_29640</name>
</gene>
<protein>
    <submittedName>
        <fullName evidence="1">Uncharacterized protein</fullName>
    </submittedName>
</protein>
<reference evidence="1 2" key="1">
    <citation type="submission" date="2019-04" db="EMBL/GenBank/DDBJ databases">
        <title>Complete genome sequence of Agrobacterium tumefaciens CFBP7129.</title>
        <authorList>
            <person name="Haryono M."/>
            <person name="Lin Y.-C."/>
            <person name="Lai E.-M."/>
            <person name="Kuo C.-H."/>
        </authorList>
    </citation>
    <scope>NUCLEOTIDE SEQUENCE [LARGE SCALE GENOMIC DNA]</scope>
    <source>
        <strain evidence="1 2">CFBP7129</strain>
        <plasmid evidence="2">patcfbp7129b</plasmid>
    </source>
</reference>
<organism evidence="1 2">
    <name type="scientific">Agrobacterium tumefaciens</name>
    <dbReference type="NCBI Taxonomy" id="358"/>
    <lineage>
        <taxon>Bacteria</taxon>
        <taxon>Pseudomonadati</taxon>
        <taxon>Pseudomonadota</taxon>
        <taxon>Alphaproteobacteria</taxon>
        <taxon>Hyphomicrobiales</taxon>
        <taxon>Rhizobiaceae</taxon>
        <taxon>Rhizobium/Agrobacterium group</taxon>
        <taxon>Agrobacterium</taxon>
        <taxon>Agrobacterium tumefaciens complex</taxon>
    </lineage>
</organism>
<evidence type="ECO:0000313" key="1">
    <source>
        <dbReference type="EMBL" id="QCL98314.1"/>
    </source>
</evidence>
<name>A0A4D7Z6C3_AGRTU</name>
<dbReference type="RefSeq" id="WP_137006560.1">
    <property type="nucleotide sequence ID" value="NZ_CP039925.1"/>
</dbReference>
<dbReference type="EMBL" id="CP039925">
    <property type="protein sequence ID" value="QCL98314.1"/>
    <property type="molecule type" value="Genomic_DNA"/>
</dbReference>
<dbReference type="Proteomes" id="UP000298649">
    <property type="component" value="Plasmid pAtCFBP7129b"/>
</dbReference>
<evidence type="ECO:0000313" key="2">
    <source>
        <dbReference type="Proteomes" id="UP000298649"/>
    </source>
</evidence>
<keyword evidence="1" id="KW-0614">Plasmid</keyword>
<accession>A0A4D7Z6C3</accession>